<dbReference type="eggNOG" id="ENOG502QS9R">
    <property type="taxonomic scope" value="Eukaryota"/>
</dbReference>
<dbReference type="Proteomes" id="UP000031443">
    <property type="component" value="Unassembled WGS sequence"/>
</dbReference>
<accession>M7BXW1</accession>
<gene>
    <name evidence="6" type="ORF">UY3_00029</name>
</gene>
<dbReference type="InterPro" id="IPR051515">
    <property type="entry name" value="IRG"/>
</dbReference>
<dbReference type="InterPro" id="IPR027417">
    <property type="entry name" value="P-loop_NTPase"/>
</dbReference>
<dbReference type="AlphaFoldDB" id="M7BXW1"/>
<evidence type="ECO:0000256" key="2">
    <source>
        <dbReference type="ARBA" id="ARBA00022741"/>
    </source>
</evidence>
<evidence type="ECO:0000256" key="3">
    <source>
        <dbReference type="ARBA" id="ARBA00022801"/>
    </source>
</evidence>
<keyword evidence="4" id="KW-0342">GTP-binding</keyword>
<feature type="domain" description="IRG-type G" evidence="5">
    <location>
        <begin position="46"/>
        <end position="243"/>
    </location>
</feature>
<dbReference type="PANTHER" id="PTHR32341:SF17">
    <property type="entry name" value="IRG-TYPE G DOMAIN-CONTAINING PROTEIN"/>
    <property type="match status" value="1"/>
</dbReference>
<dbReference type="InterPro" id="IPR007743">
    <property type="entry name" value="Immunity-related_GTPase-like"/>
</dbReference>
<sequence>MAGLDDKELPKIPEEDVEALQAALGTGNLIEAAVKVKKTLDMADKITLDIAVTGESGSGKSSFVKAIWGLGDRDEGAAATGVIETTMEPTAYPHPRYPNVRVWDLPGIDTPTFKPDTYLKQVKFSHYDFFIIISCNRFTCHDISLAQEIQRQGKKFYFVRSKVDQDLANEKQLYDERGILKQSSASTKRPRQYSESAILDDIRENCIKGLEKGGVASPRVFLVSRWDLGKYDFPTLQETLVDELPSHKRLALLRSLSHVSKETVEKKKKQLQTQIWLKSLASCGVTAIPLPGLSITCDVVMLVTTLKGFCRDFGLDEKSLTALARRDNKPIAELKAVIQSPLSEAITQDLVIKVLTKCVAGAIQYSTTFLKFIPVLGSVVAAAVSLPTTYFMLQSFLDDVAADALRVLEVVMEGAVSNPEKNSRSP</sequence>
<evidence type="ECO:0000259" key="5">
    <source>
        <dbReference type="PROSITE" id="PS51716"/>
    </source>
</evidence>
<dbReference type="Gene3D" id="3.40.50.300">
    <property type="entry name" value="P-loop containing nucleotide triphosphate hydrolases"/>
    <property type="match status" value="1"/>
</dbReference>
<dbReference type="InterPro" id="IPR030385">
    <property type="entry name" value="G_IRG_dom"/>
</dbReference>
<evidence type="ECO:0000313" key="6">
    <source>
        <dbReference type="EMBL" id="EMP42696.1"/>
    </source>
</evidence>
<keyword evidence="3" id="KW-0378">Hydrolase</keyword>
<comment type="similarity">
    <text evidence="1">Belongs to the TRAFAC class dynamin-like GTPase superfamily. IRG family.</text>
</comment>
<dbReference type="FunFam" id="3.40.50.300:FF:000541">
    <property type="entry name" value="Immunity related GTPase M"/>
    <property type="match status" value="1"/>
</dbReference>
<dbReference type="Pfam" id="PF05049">
    <property type="entry name" value="IIGP"/>
    <property type="match status" value="1"/>
</dbReference>
<dbReference type="EMBL" id="KB535287">
    <property type="protein sequence ID" value="EMP42696.1"/>
    <property type="molecule type" value="Genomic_DNA"/>
</dbReference>
<protein>
    <submittedName>
        <fullName evidence="6">Interferon-inducible GTPase 5</fullName>
    </submittedName>
</protein>
<dbReference type="GO" id="GO:0003924">
    <property type="term" value="F:GTPase activity"/>
    <property type="evidence" value="ECO:0007669"/>
    <property type="project" value="TreeGrafter"/>
</dbReference>
<organism evidence="6 7">
    <name type="scientific">Chelonia mydas</name>
    <name type="common">Green sea-turtle</name>
    <name type="synonym">Chelonia agassizi</name>
    <dbReference type="NCBI Taxonomy" id="8469"/>
    <lineage>
        <taxon>Eukaryota</taxon>
        <taxon>Metazoa</taxon>
        <taxon>Chordata</taxon>
        <taxon>Craniata</taxon>
        <taxon>Vertebrata</taxon>
        <taxon>Euteleostomi</taxon>
        <taxon>Archelosauria</taxon>
        <taxon>Testudinata</taxon>
        <taxon>Testudines</taxon>
        <taxon>Cryptodira</taxon>
        <taxon>Durocryptodira</taxon>
        <taxon>Americhelydia</taxon>
        <taxon>Chelonioidea</taxon>
        <taxon>Cheloniidae</taxon>
        <taxon>Chelonia</taxon>
    </lineage>
</organism>
<keyword evidence="2" id="KW-0547">Nucleotide-binding</keyword>
<evidence type="ECO:0000256" key="4">
    <source>
        <dbReference type="ARBA" id="ARBA00023134"/>
    </source>
</evidence>
<proteinExistence type="inferred from homology"/>
<dbReference type="SUPFAM" id="SSF52540">
    <property type="entry name" value="P-loop containing nucleoside triphosphate hydrolases"/>
    <property type="match status" value="1"/>
</dbReference>
<name>M7BXW1_CHEMY</name>
<keyword evidence="7" id="KW-1185">Reference proteome</keyword>
<dbReference type="GO" id="GO:0016020">
    <property type="term" value="C:membrane"/>
    <property type="evidence" value="ECO:0007669"/>
    <property type="project" value="InterPro"/>
</dbReference>
<reference evidence="7" key="1">
    <citation type="journal article" date="2013" name="Nat. Genet.">
        <title>The draft genomes of soft-shell turtle and green sea turtle yield insights into the development and evolution of the turtle-specific body plan.</title>
        <authorList>
            <person name="Wang Z."/>
            <person name="Pascual-Anaya J."/>
            <person name="Zadissa A."/>
            <person name="Li W."/>
            <person name="Niimura Y."/>
            <person name="Huang Z."/>
            <person name="Li C."/>
            <person name="White S."/>
            <person name="Xiong Z."/>
            <person name="Fang D."/>
            <person name="Wang B."/>
            <person name="Ming Y."/>
            <person name="Chen Y."/>
            <person name="Zheng Y."/>
            <person name="Kuraku S."/>
            <person name="Pignatelli M."/>
            <person name="Herrero J."/>
            <person name="Beal K."/>
            <person name="Nozawa M."/>
            <person name="Li Q."/>
            <person name="Wang J."/>
            <person name="Zhang H."/>
            <person name="Yu L."/>
            <person name="Shigenobu S."/>
            <person name="Wang J."/>
            <person name="Liu J."/>
            <person name="Flicek P."/>
            <person name="Searle S."/>
            <person name="Wang J."/>
            <person name="Kuratani S."/>
            <person name="Yin Y."/>
            <person name="Aken B."/>
            <person name="Zhang G."/>
            <person name="Irie N."/>
        </authorList>
    </citation>
    <scope>NUCLEOTIDE SEQUENCE [LARGE SCALE GENOMIC DNA]</scope>
</reference>
<evidence type="ECO:0000313" key="7">
    <source>
        <dbReference type="Proteomes" id="UP000031443"/>
    </source>
</evidence>
<evidence type="ECO:0000256" key="1">
    <source>
        <dbReference type="ARBA" id="ARBA00005429"/>
    </source>
</evidence>
<dbReference type="PROSITE" id="PS51716">
    <property type="entry name" value="G_IRG"/>
    <property type="match status" value="1"/>
</dbReference>
<dbReference type="PANTHER" id="PTHR32341">
    <property type="entry name" value="INTERFERON-INDUCIBLE GTPASE"/>
    <property type="match status" value="1"/>
</dbReference>
<dbReference type="GO" id="GO:0005525">
    <property type="term" value="F:GTP binding"/>
    <property type="evidence" value="ECO:0007669"/>
    <property type="project" value="UniProtKB-KW"/>
</dbReference>